<keyword evidence="5" id="KW-0677">Repeat</keyword>
<dbReference type="PROSITE" id="PS51846">
    <property type="entry name" value="CNNM"/>
    <property type="match status" value="1"/>
</dbReference>
<feature type="domain" description="CNNM transmembrane" evidence="13">
    <location>
        <begin position="1"/>
        <end position="185"/>
    </location>
</feature>
<dbReference type="EMBL" id="LC004725">
    <property type="protein sequence ID" value="BAQ36602.1"/>
    <property type="molecule type" value="Genomic_DNA"/>
</dbReference>
<dbReference type="PROSITE" id="PS51371">
    <property type="entry name" value="CBS"/>
    <property type="match status" value="2"/>
</dbReference>
<dbReference type="InterPro" id="IPR016169">
    <property type="entry name" value="FAD-bd_PCMH_sub2"/>
</dbReference>
<evidence type="ECO:0000256" key="10">
    <source>
        <dbReference type="PROSITE-ProRule" id="PRU01193"/>
    </source>
</evidence>
<dbReference type="Pfam" id="PF00571">
    <property type="entry name" value="CBS"/>
    <property type="match status" value="2"/>
</dbReference>
<feature type="domain" description="CBS" evidence="12">
    <location>
        <begin position="204"/>
        <end position="267"/>
    </location>
</feature>
<dbReference type="RefSeq" id="WP_223938430.1">
    <property type="nucleotide sequence ID" value="NZ_CP104166.1"/>
</dbReference>
<dbReference type="AlphaFoldDB" id="A0A0C6ENR3"/>
<dbReference type="GO" id="GO:0050660">
    <property type="term" value="F:flavin adenine dinucleotide binding"/>
    <property type="evidence" value="ECO:0007669"/>
    <property type="project" value="InterPro"/>
</dbReference>
<keyword evidence="3" id="KW-1003">Cell membrane</keyword>
<dbReference type="Gene3D" id="3.10.580.10">
    <property type="entry name" value="CBS-domain"/>
    <property type="match status" value="1"/>
</dbReference>
<evidence type="ECO:0000313" key="14">
    <source>
        <dbReference type="EMBL" id="BAQ36602.1"/>
    </source>
</evidence>
<evidence type="ECO:0000256" key="5">
    <source>
        <dbReference type="ARBA" id="ARBA00022737"/>
    </source>
</evidence>
<evidence type="ECO:0000256" key="1">
    <source>
        <dbReference type="ARBA" id="ARBA00004651"/>
    </source>
</evidence>
<evidence type="ECO:0000256" key="2">
    <source>
        <dbReference type="ARBA" id="ARBA00006446"/>
    </source>
</evidence>
<comment type="similarity">
    <text evidence="2">Belongs to the UPF0053 family. Hemolysin C subfamily.</text>
</comment>
<name>A0A0C6ENR3_9RICK</name>
<dbReference type="Gene3D" id="3.30.465.10">
    <property type="match status" value="1"/>
</dbReference>
<dbReference type="PANTHER" id="PTHR22777">
    <property type="entry name" value="HEMOLYSIN-RELATED"/>
    <property type="match status" value="1"/>
</dbReference>
<dbReference type="GO" id="GO:0005886">
    <property type="term" value="C:plasma membrane"/>
    <property type="evidence" value="ECO:0007669"/>
    <property type="project" value="UniProtKB-SubCell"/>
</dbReference>
<evidence type="ECO:0000256" key="7">
    <source>
        <dbReference type="ARBA" id="ARBA00023122"/>
    </source>
</evidence>
<evidence type="ECO:0000259" key="12">
    <source>
        <dbReference type="PROSITE" id="PS51371"/>
    </source>
</evidence>
<dbReference type="SMART" id="SM00116">
    <property type="entry name" value="CBS"/>
    <property type="match status" value="2"/>
</dbReference>
<evidence type="ECO:0000256" key="9">
    <source>
        <dbReference type="PROSITE-ProRule" id="PRU00703"/>
    </source>
</evidence>
<proteinExistence type="inferred from homology"/>
<dbReference type="CDD" id="cd04590">
    <property type="entry name" value="CBS_pair_CorC_HlyC_assoc"/>
    <property type="match status" value="1"/>
</dbReference>
<feature type="transmembrane region" description="Helical" evidence="11">
    <location>
        <begin position="121"/>
        <end position="147"/>
    </location>
</feature>
<evidence type="ECO:0000256" key="8">
    <source>
        <dbReference type="ARBA" id="ARBA00023136"/>
    </source>
</evidence>
<evidence type="ECO:0000256" key="3">
    <source>
        <dbReference type="ARBA" id="ARBA00022475"/>
    </source>
</evidence>
<keyword evidence="4 10" id="KW-0812">Transmembrane</keyword>
<dbReference type="SUPFAM" id="SSF56176">
    <property type="entry name" value="FAD-binding/transporter-associated domain-like"/>
    <property type="match status" value="1"/>
</dbReference>
<dbReference type="InterPro" id="IPR044751">
    <property type="entry name" value="Ion_transp-like_CBS"/>
</dbReference>
<dbReference type="InterPro" id="IPR046342">
    <property type="entry name" value="CBS_dom_sf"/>
</dbReference>
<dbReference type="InterPro" id="IPR036318">
    <property type="entry name" value="FAD-bd_PCMH-like_sf"/>
</dbReference>
<dbReference type="InterPro" id="IPR005170">
    <property type="entry name" value="Transptr-assoc_dom"/>
</dbReference>
<keyword evidence="6 10" id="KW-1133">Transmembrane helix</keyword>
<evidence type="ECO:0000256" key="4">
    <source>
        <dbReference type="ARBA" id="ARBA00022692"/>
    </source>
</evidence>
<dbReference type="PANTHER" id="PTHR22777:SF32">
    <property type="entry name" value="UPF0053 INNER MEMBRANE PROTEIN YFJD"/>
    <property type="match status" value="1"/>
</dbReference>
<keyword evidence="7 9" id="KW-0129">CBS domain</keyword>
<dbReference type="FunFam" id="3.10.580.10:FF:000002">
    <property type="entry name" value="Magnesium/cobalt efflux protein CorC"/>
    <property type="match status" value="1"/>
</dbReference>
<dbReference type="Pfam" id="PF03471">
    <property type="entry name" value="CorC_HlyC"/>
    <property type="match status" value="1"/>
</dbReference>
<dbReference type="Pfam" id="PF01595">
    <property type="entry name" value="CNNM"/>
    <property type="match status" value="1"/>
</dbReference>
<organism evidence="14">
    <name type="scientific">Candidatus Megaera polyxenophila</name>
    <dbReference type="NCBI Taxonomy" id="988779"/>
    <lineage>
        <taxon>Bacteria</taxon>
        <taxon>Pseudomonadati</taxon>
        <taxon>Pseudomonadota</taxon>
        <taxon>Alphaproteobacteria</taxon>
        <taxon>Rickettsiales</taxon>
        <taxon>Rickettsiaceae</taxon>
        <taxon>Candidatus Megaera</taxon>
    </lineage>
</organism>
<feature type="domain" description="CBS" evidence="12">
    <location>
        <begin position="272"/>
        <end position="329"/>
    </location>
</feature>
<protein>
    <submittedName>
        <fullName evidence="14">Hemolysin-like protein</fullName>
    </submittedName>
</protein>
<evidence type="ECO:0000256" key="6">
    <source>
        <dbReference type="ARBA" id="ARBA00022989"/>
    </source>
</evidence>
<feature type="transmembrane region" description="Helical" evidence="11">
    <location>
        <begin position="89"/>
        <end position="109"/>
    </location>
</feature>
<dbReference type="SUPFAM" id="SSF54631">
    <property type="entry name" value="CBS-domain pair"/>
    <property type="match status" value="1"/>
</dbReference>
<dbReference type="SMART" id="SM01091">
    <property type="entry name" value="CorC_HlyC"/>
    <property type="match status" value="1"/>
</dbReference>
<comment type="subcellular location">
    <subcellularLocation>
        <location evidence="1">Cell membrane</location>
        <topology evidence="1">Multi-pass membrane protein</topology>
    </subcellularLocation>
</comment>
<accession>A0A0C6ENR3</accession>
<reference evidence="14" key="1">
    <citation type="journal article" date="2015" name="PLoS ONE">
        <title>Two Different Rickettsial Bacteria Invading Volvox carteri.</title>
        <authorList>
            <person name="Kawafune K."/>
            <person name="Hongoh Y."/>
            <person name="Hamaji T."/>
            <person name="Sakamoto T."/>
            <person name="Kurata T."/>
            <person name="Hirooka S."/>
            <person name="Miyagishima S."/>
            <person name="Nozaki H."/>
        </authorList>
    </citation>
    <scope>NUCLEOTIDE SEQUENCE</scope>
</reference>
<sequence length="423" mass="47005">MVFLIISLIIGLLAFGAMMAAGETSITAAAPGKLHKLKSDGNKRAVTVLKIIKIKDRVISTLLIGNSLSNTLCTTIATSLFIDLLGDDIGTIVASIVMSFVIIVFSEVVPKAIAVAKPEKIALFTAPATVILLKLFKPLNVLLAYVVKIFCFIFRINLQQEVSVEDEVRGVIEHHMHEGNVVKDDRDMLGGILDIRNMVTADIMIHRSKVFAINIDTPNEKLLKAALASNHTRIPIWEKTPDNIIGILHIKDLVRKIHGAKINIKDINVRSLLKTPIFVPDNALVVQQLQLFKEGQSHLACVVDEYGDLQGIITMEDVIEEVFGQIYDEHDYTHNKIIKSSENEYIIDGSVSIRDVNRELGWDLPETEATTIAGFVINEMKRIPNQGEFITIDNLKIVVKKKTQNRIKSLSILVHPDKDENSD</sequence>
<dbReference type="InterPro" id="IPR002550">
    <property type="entry name" value="CNNM"/>
</dbReference>
<evidence type="ECO:0000259" key="13">
    <source>
        <dbReference type="PROSITE" id="PS51846"/>
    </source>
</evidence>
<evidence type="ECO:0000256" key="11">
    <source>
        <dbReference type="SAM" id="Phobius"/>
    </source>
</evidence>
<dbReference type="InterPro" id="IPR000644">
    <property type="entry name" value="CBS_dom"/>
</dbReference>
<keyword evidence="8 10" id="KW-0472">Membrane</keyword>